<dbReference type="Pfam" id="PF08869">
    <property type="entry name" value="XisI"/>
    <property type="match status" value="1"/>
</dbReference>
<evidence type="ECO:0000313" key="2">
    <source>
        <dbReference type="Proteomes" id="UP000010482"/>
    </source>
</evidence>
<dbReference type="STRING" id="13035.Dacsa_1672"/>
<dbReference type="PATRIC" id="fig|13035.3.peg.1886"/>
<name>K9YTX3_DACS8</name>
<evidence type="ECO:0000313" key="1">
    <source>
        <dbReference type="EMBL" id="AFZ50339.1"/>
    </source>
</evidence>
<dbReference type="OrthoDB" id="467081at2"/>
<sequence>MAVEKYQQYIQKLLNDRAQRLSQQNASVDEYEIQTVFDGERHHYQLLSVGWLGNKREFGCLLHLDIKDGKIWIQHDGTEVGIANQLVEMGVPKQDIVLAFHEPAVREFTDFAAGKEVSQTTT</sequence>
<accession>K9YTX3</accession>
<keyword evidence="2" id="KW-1185">Reference proteome</keyword>
<dbReference type="KEGG" id="dsl:Dacsa_1672"/>
<reference evidence="1" key="1">
    <citation type="submission" date="2012-04" db="EMBL/GenBank/DDBJ databases">
        <title>Finished genome of Dactylococcopsis salina PCC 8305.</title>
        <authorList>
            <consortium name="US DOE Joint Genome Institute"/>
            <person name="Gugger M."/>
            <person name="Coursin T."/>
            <person name="Rippka R."/>
            <person name="Tandeau De Marsac N."/>
            <person name="Huntemann M."/>
            <person name="Wei C.-L."/>
            <person name="Han J."/>
            <person name="Detter J.C."/>
            <person name="Han C."/>
            <person name="Tapia R."/>
            <person name="Daligault H."/>
            <person name="Chen A."/>
            <person name="Krypides N."/>
            <person name="Mavromatis K."/>
            <person name="Markowitz V."/>
            <person name="Szeto E."/>
            <person name="Ivanova N."/>
            <person name="Ovchinnikova G."/>
            <person name="Pagani I."/>
            <person name="Pati A."/>
            <person name="Goodwin L."/>
            <person name="Peters L."/>
            <person name="Pitluck S."/>
            <person name="Woyke T."/>
            <person name="Kerfeld C."/>
        </authorList>
    </citation>
    <scope>NUCLEOTIDE SEQUENCE [LARGE SCALE GENOMIC DNA]</scope>
    <source>
        <strain evidence="1">PCC 8305</strain>
    </source>
</reference>
<dbReference type="Proteomes" id="UP000010482">
    <property type="component" value="Chromosome"/>
</dbReference>
<dbReference type="AlphaFoldDB" id="K9YTX3"/>
<dbReference type="eggNOG" id="ENOG5030CJG">
    <property type="taxonomic scope" value="Bacteria"/>
</dbReference>
<proteinExistence type="predicted"/>
<dbReference type="Gene3D" id="3.30.310.110">
    <property type="entry name" value="XisI-like"/>
    <property type="match status" value="1"/>
</dbReference>
<dbReference type="InterPro" id="IPR014968">
    <property type="entry name" value="XisI"/>
</dbReference>
<dbReference type="EMBL" id="CP003944">
    <property type="protein sequence ID" value="AFZ50339.1"/>
    <property type="molecule type" value="Genomic_DNA"/>
</dbReference>
<dbReference type="RefSeq" id="WP_015229336.1">
    <property type="nucleotide sequence ID" value="NC_019780.1"/>
</dbReference>
<protein>
    <submittedName>
        <fullName evidence="1">XisI protein</fullName>
    </submittedName>
</protein>
<dbReference type="CDD" id="cd16382">
    <property type="entry name" value="XisI-like"/>
    <property type="match status" value="1"/>
</dbReference>
<organism evidence="1 2">
    <name type="scientific">Dactylococcopsis salina (strain PCC 8305)</name>
    <name type="common">Myxobactron salinum</name>
    <dbReference type="NCBI Taxonomy" id="13035"/>
    <lineage>
        <taxon>Bacteria</taxon>
        <taxon>Bacillati</taxon>
        <taxon>Cyanobacteriota</taxon>
        <taxon>Cyanophyceae</taxon>
        <taxon>Nodosilineales</taxon>
        <taxon>Cymatolegaceae</taxon>
        <taxon>Dactylococcopsis</taxon>
    </lineage>
</organism>
<dbReference type="InterPro" id="IPR035943">
    <property type="entry name" value="XisI-like_sf"/>
</dbReference>
<dbReference type="HOGENOM" id="CLU_149829_1_0_3"/>
<dbReference type="SUPFAM" id="SSF143847">
    <property type="entry name" value="XisI-like"/>
    <property type="match status" value="1"/>
</dbReference>
<gene>
    <name evidence="1" type="ORF">Dacsa_1672</name>
</gene>